<dbReference type="InterPro" id="IPR036704">
    <property type="entry name" value="RraA/RraA-like_sf"/>
</dbReference>
<dbReference type="Gene3D" id="3.50.30.40">
    <property type="entry name" value="Ribonuclease E inhibitor RraA/RraA-like"/>
    <property type="match status" value="1"/>
</dbReference>
<comment type="cofactor">
    <cofactor evidence="5">
        <name>Mg(2+)</name>
        <dbReference type="ChEBI" id="CHEBI:18420"/>
    </cofactor>
</comment>
<evidence type="ECO:0000256" key="5">
    <source>
        <dbReference type="PIRSR" id="PIRSR605493-1"/>
    </source>
</evidence>
<evidence type="ECO:0000313" key="6">
    <source>
        <dbReference type="EMBL" id="RAI29048.1"/>
    </source>
</evidence>
<accession>A0A327K112</accession>
<keyword evidence="7" id="KW-1185">Reference proteome</keyword>
<keyword evidence="5" id="KW-0479">Metal-binding</keyword>
<comment type="caution">
    <text evidence="6">The sequence shown here is derived from an EMBL/GenBank/DDBJ whole genome shotgun (WGS) entry which is preliminary data.</text>
</comment>
<dbReference type="RefSeq" id="WP_111360519.1">
    <property type="nucleotide sequence ID" value="NZ_NHSK01000267.1"/>
</dbReference>
<dbReference type="EMBL" id="NPEU01000717">
    <property type="protein sequence ID" value="RAI29048.1"/>
    <property type="molecule type" value="Genomic_DNA"/>
</dbReference>
<dbReference type="InterPro" id="IPR005493">
    <property type="entry name" value="RraA/RraA-like"/>
</dbReference>
<protein>
    <recommendedName>
        <fullName evidence="2">Putative 4-hydroxy-4-methyl-2-oxoglutarate aldolase</fullName>
    </recommendedName>
    <alternativeName>
        <fullName evidence="3">Regulator of ribonuclease activity homolog</fullName>
    </alternativeName>
    <alternativeName>
        <fullName evidence="4">RraA-like protein</fullName>
    </alternativeName>
</protein>
<dbReference type="CDD" id="cd16841">
    <property type="entry name" value="RraA_family"/>
    <property type="match status" value="1"/>
</dbReference>
<dbReference type="Proteomes" id="UP000248863">
    <property type="component" value="Unassembled WGS sequence"/>
</dbReference>
<feature type="binding site" evidence="5">
    <location>
        <position position="121"/>
    </location>
    <ligand>
        <name>Mg(2+)</name>
        <dbReference type="ChEBI" id="CHEBI:18420"/>
    </ligand>
</feature>
<feature type="binding site" evidence="5">
    <location>
        <position position="120"/>
    </location>
    <ligand>
        <name>substrate</name>
    </ligand>
</feature>
<comment type="cofactor">
    <cofactor evidence="1">
        <name>a divalent metal cation</name>
        <dbReference type="ChEBI" id="CHEBI:60240"/>
    </cofactor>
</comment>
<evidence type="ECO:0000313" key="7">
    <source>
        <dbReference type="Proteomes" id="UP000248863"/>
    </source>
</evidence>
<dbReference type="NCBIfam" id="NF004850">
    <property type="entry name" value="PRK06201.1"/>
    <property type="match status" value="1"/>
</dbReference>
<dbReference type="GO" id="GO:0046872">
    <property type="term" value="F:metal ion binding"/>
    <property type="evidence" value="ECO:0007669"/>
    <property type="project" value="UniProtKB-KW"/>
</dbReference>
<proteinExistence type="predicted"/>
<dbReference type="OrthoDB" id="9805307at2"/>
<sequence length="232" mass="24620">MSLPGNRIYTRIERPAPDLVEAFRGLPTPNIADNMSRMFCACSAIAPVLPEMTLCGPAFTVKVNPGDNLFIHKALDLAQPGDIVVVDGQGDTTNALIGEIMVRYAASRRIGGLVLDGTMRDRAGIAALGVLPVFSRGYTPMGPYKNGCGEINTVISCGGAVVRPGDIVVGDADGVVFVQARDARTVLTAAQAMSANEQKIFADIAAGRYDRGWVDAKLRQSGTEIIDDVYGY</sequence>
<name>A0A327K112_9BRAD</name>
<reference evidence="6 7" key="1">
    <citation type="submission" date="2017-07" db="EMBL/GenBank/DDBJ databases">
        <title>Draft Genome Sequences of Select Purple Nonsulfur Bacteria.</title>
        <authorList>
            <person name="Lasarre B."/>
            <person name="Mckinlay J.B."/>
        </authorList>
    </citation>
    <scope>NUCLEOTIDE SEQUENCE [LARGE SCALE GENOMIC DNA]</scope>
    <source>
        <strain evidence="6 7">DSM 11907</strain>
    </source>
</reference>
<dbReference type="PANTHER" id="PTHR33254">
    <property type="entry name" value="4-HYDROXY-4-METHYL-2-OXOGLUTARATE ALDOLASE 3-RELATED"/>
    <property type="match status" value="1"/>
</dbReference>
<dbReference type="PANTHER" id="PTHR33254:SF4">
    <property type="entry name" value="4-HYDROXY-4-METHYL-2-OXOGLUTARATE ALDOLASE 3-RELATED"/>
    <property type="match status" value="1"/>
</dbReference>
<evidence type="ECO:0000256" key="2">
    <source>
        <dbReference type="ARBA" id="ARBA00016549"/>
    </source>
</evidence>
<evidence type="ECO:0000256" key="4">
    <source>
        <dbReference type="ARBA" id="ARBA00030169"/>
    </source>
</evidence>
<dbReference type="Pfam" id="PF03737">
    <property type="entry name" value="RraA-like"/>
    <property type="match status" value="1"/>
</dbReference>
<evidence type="ECO:0000256" key="1">
    <source>
        <dbReference type="ARBA" id="ARBA00001968"/>
    </source>
</evidence>
<feature type="binding site" evidence="5">
    <location>
        <begin position="98"/>
        <end position="101"/>
    </location>
    <ligand>
        <name>substrate</name>
    </ligand>
</feature>
<dbReference type="SUPFAM" id="SSF89562">
    <property type="entry name" value="RraA-like"/>
    <property type="match status" value="1"/>
</dbReference>
<organism evidence="6 7">
    <name type="scientific">Rhodoplanes elegans</name>
    <dbReference type="NCBI Taxonomy" id="29408"/>
    <lineage>
        <taxon>Bacteria</taxon>
        <taxon>Pseudomonadati</taxon>
        <taxon>Pseudomonadota</taxon>
        <taxon>Alphaproteobacteria</taxon>
        <taxon>Hyphomicrobiales</taxon>
        <taxon>Nitrobacteraceae</taxon>
        <taxon>Rhodoplanes</taxon>
    </lineage>
</organism>
<keyword evidence="5" id="KW-0460">Magnesium</keyword>
<evidence type="ECO:0000256" key="3">
    <source>
        <dbReference type="ARBA" id="ARBA00029596"/>
    </source>
</evidence>
<dbReference type="AlphaFoldDB" id="A0A327K112"/>
<gene>
    <name evidence="6" type="ORF">CH338_28915</name>
</gene>